<dbReference type="PANTHER" id="PTHR33064:SF37">
    <property type="entry name" value="RIBONUCLEASE H"/>
    <property type="match status" value="1"/>
</dbReference>
<name>A0A225WM47_9STRA</name>
<dbReference type="InterPro" id="IPR043128">
    <property type="entry name" value="Rev_trsase/Diguanyl_cyclase"/>
</dbReference>
<evidence type="ECO:0008006" key="3">
    <source>
        <dbReference type="Google" id="ProtNLM"/>
    </source>
</evidence>
<sequence>MAGGFWAVPMNQNVQHIPAFVIPLGHFQWNSMPFEFKNVPLKLDYCRWGFMHLPPEAKVTVDAEILYFVRTKSERQECSPLSEDLTVFRRNIAAPANSGLYWDTALFRKASLAKELSPIFHLKLVPKGSELSLISLKKVKHLPFSTTLKVVNSSLGSLNDYNKFIEYLSVVVTVLHELTDEQIRASKILEPAKDTYEILKQKIVSTALLRHSDRGRPFVIILHTNP</sequence>
<protein>
    <recommendedName>
        <fullName evidence="3">Reverse transcriptase</fullName>
    </recommendedName>
</protein>
<dbReference type="AlphaFoldDB" id="A0A225WM47"/>
<proteinExistence type="predicted"/>
<evidence type="ECO:0000313" key="1">
    <source>
        <dbReference type="EMBL" id="OWZ17940.1"/>
    </source>
</evidence>
<dbReference type="Gene3D" id="3.30.70.270">
    <property type="match status" value="1"/>
</dbReference>
<comment type="caution">
    <text evidence="1">The sequence shown here is derived from an EMBL/GenBank/DDBJ whole genome shotgun (WGS) entry which is preliminary data.</text>
</comment>
<dbReference type="PANTHER" id="PTHR33064">
    <property type="entry name" value="POL PROTEIN"/>
    <property type="match status" value="1"/>
</dbReference>
<organism evidence="1 2">
    <name type="scientific">Phytophthora megakarya</name>
    <dbReference type="NCBI Taxonomy" id="4795"/>
    <lineage>
        <taxon>Eukaryota</taxon>
        <taxon>Sar</taxon>
        <taxon>Stramenopiles</taxon>
        <taxon>Oomycota</taxon>
        <taxon>Peronosporomycetes</taxon>
        <taxon>Peronosporales</taxon>
        <taxon>Peronosporaceae</taxon>
        <taxon>Phytophthora</taxon>
    </lineage>
</organism>
<dbReference type="SUPFAM" id="SSF56672">
    <property type="entry name" value="DNA/RNA polymerases"/>
    <property type="match status" value="2"/>
</dbReference>
<dbReference type="InterPro" id="IPR051320">
    <property type="entry name" value="Viral_Replic_Matur_Polypro"/>
</dbReference>
<dbReference type="InterPro" id="IPR043502">
    <property type="entry name" value="DNA/RNA_pol_sf"/>
</dbReference>
<dbReference type="Proteomes" id="UP000198211">
    <property type="component" value="Unassembled WGS sequence"/>
</dbReference>
<evidence type="ECO:0000313" key="2">
    <source>
        <dbReference type="Proteomes" id="UP000198211"/>
    </source>
</evidence>
<gene>
    <name evidence="1" type="ORF">PHMEG_0008050</name>
</gene>
<keyword evidence="2" id="KW-1185">Reference proteome</keyword>
<accession>A0A225WM47</accession>
<reference evidence="2" key="1">
    <citation type="submission" date="2017-03" db="EMBL/GenBank/DDBJ databases">
        <title>Phytopthora megakarya and P. palmivora, two closely related causual agents of cacao black pod achieved similar genome size and gene model numbers by different mechanisms.</title>
        <authorList>
            <person name="Ali S."/>
            <person name="Shao J."/>
            <person name="Larry D.J."/>
            <person name="Kronmiller B."/>
            <person name="Shen D."/>
            <person name="Strem M.D."/>
            <person name="Melnick R.L."/>
            <person name="Guiltinan M.J."/>
            <person name="Tyler B.M."/>
            <person name="Meinhardt L.W."/>
            <person name="Bailey B.A."/>
        </authorList>
    </citation>
    <scope>NUCLEOTIDE SEQUENCE [LARGE SCALE GENOMIC DNA]</scope>
    <source>
        <strain evidence="2">zdho120</strain>
    </source>
</reference>
<dbReference type="EMBL" id="NBNE01000667">
    <property type="protein sequence ID" value="OWZ17940.1"/>
    <property type="molecule type" value="Genomic_DNA"/>
</dbReference>